<dbReference type="PROSITE" id="PS51900">
    <property type="entry name" value="CB"/>
    <property type="match status" value="1"/>
</dbReference>
<evidence type="ECO:0000256" key="2">
    <source>
        <dbReference type="ARBA" id="ARBA00010450"/>
    </source>
</evidence>
<dbReference type="Pfam" id="PF02899">
    <property type="entry name" value="Phage_int_SAM_1"/>
    <property type="match status" value="1"/>
</dbReference>
<dbReference type="NCBIfam" id="TIGR02225">
    <property type="entry name" value="recomb_XerD"/>
    <property type="match status" value="1"/>
</dbReference>
<evidence type="ECO:0000256" key="3">
    <source>
        <dbReference type="ARBA" id="ARBA00015810"/>
    </source>
</evidence>
<gene>
    <name evidence="11 14" type="primary">xerD</name>
    <name evidence="14" type="ORF">HCJ96_10380</name>
</gene>
<feature type="active site" description="O-(3'-phospho-DNA)-tyrosine intermediate" evidence="11">
    <location>
        <position position="265"/>
    </location>
</feature>
<feature type="active site" evidence="11">
    <location>
        <position position="256"/>
    </location>
</feature>
<keyword evidence="9 11" id="KW-0233">DNA recombination</keyword>
<evidence type="ECO:0000256" key="9">
    <source>
        <dbReference type="ARBA" id="ARBA00023172"/>
    </source>
</evidence>
<dbReference type="PANTHER" id="PTHR30349:SF90">
    <property type="entry name" value="TYROSINE RECOMBINASE XERD"/>
    <property type="match status" value="1"/>
</dbReference>
<keyword evidence="10 11" id="KW-0131">Cell cycle</keyword>
<feature type="domain" description="Tyr recombinase" evidence="12">
    <location>
        <begin position="96"/>
        <end position="278"/>
    </location>
</feature>
<comment type="subcellular location">
    <subcellularLocation>
        <location evidence="1 11">Cytoplasm</location>
    </subcellularLocation>
</comment>
<dbReference type="SUPFAM" id="SSF56349">
    <property type="entry name" value="DNA breaking-rejoining enzymes"/>
    <property type="match status" value="1"/>
</dbReference>
<dbReference type="Gene3D" id="1.10.443.10">
    <property type="entry name" value="Intergrase catalytic core"/>
    <property type="match status" value="1"/>
</dbReference>
<proteinExistence type="inferred from homology"/>
<protein>
    <recommendedName>
        <fullName evidence="3 11">Tyrosine recombinase XerD</fullName>
    </recommendedName>
</protein>
<dbReference type="PANTHER" id="PTHR30349">
    <property type="entry name" value="PHAGE INTEGRASE-RELATED"/>
    <property type="match status" value="1"/>
</dbReference>
<accession>A0ABX1R5M8</accession>
<evidence type="ECO:0000259" key="12">
    <source>
        <dbReference type="PROSITE" id="PS51898"/>
    </source>
</evidence>
<keyword evidence="5 11" id="KW-0132">Cell division</keyword>
<dbReference type="SUPFAM" id="SSF47823">
    <property type="entry name" value="lambda integrase-like, N-terminal domain"/>
    <property type="match status" value="1"/>
</dbReference>
<evidence type="ECO:0000259" key="13">
    <source>
        <dbReference type="PROSITE" id="PS51900"/>
    </source>
</evidence>
<reference evidence="14 15" key="1">
    <citation type="submission" date="2020-03" db="EMBL/GenBank/DDBJ databases">
        <title>Alteromonas ponticola sp. nov., isolated from seawater.</title>
        <authorList>
            <person name="Yoon J.-H."/>
            <person name="Kim Y.-O."/>
        </authorList>
    </citation>
    <scope>NUCLEOTIDE SEQUENCE [LARGE SCALE GENOMIC DNA]</scope>
    <source>
        <strain evidence="14 15">MYP5</strain>
    </source>
</reference>
<feature type="active site" evidence="11">
    <location>
        <position position="230"/>
    </location>
</feature>
<keyword evidence="4 11" id="KW-0963">Cytoplasm</keyword>
<evidence type="ECO:0000256" key="5">
    <source>
        <dbReference type="ARBA" id="ARBA00022618"/>
    </source>
</evidence>
<evidence type="ECO:0000256" key="7">
    <source>
        <dbReference type="ARBA" id="ARBA00022908"/>
    </source>
</evidence>
<dbReference type="InterPro" id="IPR023009">
    <property type="entry name" value="Tyrosine_recombinase_XerC/XerD"/>
</dbReference>
<feature type="active site" evidence="11">
    <location>
        <position position="233"/>
    </location>
</feature>
<dbReference type="Gene3D" id="1.10.150.130">
    <property type="match status" value="1"/>
</dbReference>
<organism evidence="14 15">
    <name type="scientific">Alteromonas ponticola</name>
    <dbReference type="NCBI Taxonomy" id="2720613"/>
    <lineage>
        <taxon>Bacteria</taxon>
        <taxon>Pseudomonadati</taxon>
        <taxon>Pseudomonadota</taxon>
        <taxon>Gammaproteobacteria</taxon>
        <taxon>Alteromonadales</taxon>
        <taxon>Alteromonadaceae</taxon>
        <taxon>Alteromonas/Salinimonas group</taxon>
        <taxon>Alteromonas</taxon>
    </lineage>
</organism>
<keyword evidence="7 11" id="KW-0229">DNA integration</keyword>
<dbReference type="EMBL" id="JAATNW010000005">
    <property type="protein sequence ID" value="NMH60427.1"/>
    <property type="molecule type" value="Genomic_DNA"/>
</dbReference>
<feature type="active site" evidence="11">
    <location>
        <position position="136"/>
    </location>
</feature>
<sequence length="284" mass="32304">MLWLEKGLSDHTQQSYRTDLTQLALYCQQQGINNISILNQQHIQGFLQVREQQGISARSRQRSLSAMRAFFVYLVAVHKRADNPLAKTRGPRLPHSLPKTLSEQEVEALLAAPDTEEPIECRDRCMLEVLYATGLRVSELIGLRLAQVSLQQGVIRVTGKGNKERLVPLGEDAIDWLETYCKTARPELVKHATDLLFVSRRGGQMTRQTFWHRVKFYAAKTDIKASLSPHTLRHAFATHLLNHGADLRVVQMLLGHSDLSTTQIYTHVAKERLQNLILQHHPRG</sequence>
<dbReference type="InterPro" id="IPR010998">
    <property type="entry name" value="Integrase_recombinase_N"/>
</dbReference>
<comment type="function">
    <text evidence="11">Site-specific tyrosine recombinase, which acts by catalyzing the cutting and rejoining of the recombining DNA molecules. The XerC-XerD complex is essential to convert dimers of the bacterial chromosome into monomers to permit their segregation at cell division. It also contributes to the segregational stability of plasmids.</text>
</comment>
<dbReference type="HAMAP" id="MF_01807">
    <property type="entry name" value="Recomb_XerD"/>
    <property type="match status" value="1"/>
</dbReference>
<evidence type="ECO:0000313" key="14">
    <source>
        <dbReference type="EMBL" id="NMH60427.1"/>
    </source>
</evidence>
<dbReference type="CDD" id="cd00798">
    <property type="entry name" value="INT_XerDC_C"/>
    <property type="match status" value="1"/>
</dbReference>
<keyword evidence="15" id="KW-1185">Reference proteome</keyword>
<dbReference type="NCBIfam" id="NF001399">
    <property type="entry name" value="PRK00283.1"/>
    <property type="match status" value="1"/>
</dbReference>
<evidence type="ECO:0000256" key="1">
    <source>
        <dbReference type="ARBA" id="ARBA00004496"/>
    </source>
</evidence>
<evidence type="ECO:0000256" key="8">
    <source>
        <dbReference type="ARBA" id="ARBA00023125"/>
    </source>
</evidence>
<dbReference type="InterPro" id="IPR013762">
    <property type="entry name" value="Integrase-like_cat_sf"/>
</dbReference>
<dbReference type="Pfam" id="PF00589">
    <property type="entry name" value="Phage_integrase"/>
    <property type="match status" value="1"/>
</dbReference>
<feature type="domain" description="Core-binding (CB)" evidence="13">
    <location>
        <begin position="1"/>
        <end position="75"/>
    </location>
</feature>
<feature type="active site" evidence="11">
    <location>
        <position position="160"/>
    </location>
</feature>
<evidence type="ECO:0000313" key="15">
    <source>
        <dbReference type="Proteomes" id="UP000709336"/>
    </source>
</evidence>
<dbReference type="Proteomes" id="UP000709336">
    <property type="component" value="Unassembled WGS sequence"/>
</dbReference>
<comment type="similarity">
    <text evidence="2 11">Belongs to the 'phage' integrase family. XerD subfamily.</text>
</comment>
<dbReference type="PROSITE" id="PS51898">
    <property type="entry name" value="TYR_RECOMBINASE"/>
    <property type="match status" value="1"/>
</dbReference>
<dbReference type="InterPro" id="IPR011010">
    <property type="entry name" value="DNA_brk_join_enz"/>
</dbReference>
<dbReference type="NCBIfam" id="NF040815">
    <property type="entry name" value="recomb_XerA_Arch"/>
    <property type="match status" value="1"/>
</dbReference>
<name>A0ABX1R5M8_9ALTE</name>
<evidence type="ECO:0000256" key="4">
    <source>
        <dbReference type="ARBA" id="ARBA00022490"/>
    </source>
</evidence>
<evidence type="ECO:0000256" key="10">
    <source>
        <dbReference type="ARBA" id="ARBA00023306"/>
    </source>
</evidence>
<keyword evidence="8 11" id="KW-0238">DNA-binding</keyword>
<comment type="caution">
    <text evidence="14">The sequence shown here is derived from an EMBL/GenBank/DDBJ whole genome shotgun (WGS) entry which is preliminary data.</text>
</comment>
<evidence type="ECO:0000256" key="6">
    <source>
        <dbReference type="ARBA" id="ARBA00022829"/>
    </source>
</evidence>
<comment type="subunit">
    <text evidence="11">Forms a cyclic heterotetrameric complex composed of two molecules of XerC and two molecules of XerD.</text>
</comment>
<dbReference type="InterPro" id="IPR004107">
    <property type="entry name" value="Integrase_SAM-like_N"/>
</dbReference>
<evidence type="ECO:0000256" key="11">
    <source>
        <dbReference type="HAMAP-Rule" id="MF_01807"/>
    </source>
</evidence>
<dbReference type="InterPro" id="IPR002104">
    <property type="entry name" value="Integrase_catalytic"/>
</dbReference>
<dbReference type="InterPro" id="IPR044068">
    <property type="entry name" value="CB"/>
</dbReference>
<dbReference type="InterPro" id="IPR011932">
    <property type="entry name" value="Recomb_XerD"/>
</dbReference>
<dbReference type="HAMAP" id="MF_01808">
    <property type="entry name" value="Recomb_XerC_XerD"/>
    <property type="match status" value="1"/>
</dbReference>
<dbReference type="InterPro" id="IPR050090">
    <property type="entry name" value="Tyrosine_recombinase_XerCD"/>
</dbReference>
<keyword evidence="6 11" id="KW-0159">Chromosome partition</keyword>